<feature type="compositionally biased region" description="Basic and acidic residues" evidence="1">
    <location>
        <begin position="303"/>
        <end position="313"/>
    </location>
</feature>
<dbReference type="EMBL" id="CH445340">
    <property type="protein sequence ID" value="EAT82494.1"/>
    <property type="molecule type" value="Genomic_DNA"/>
</dbReference>
<feature type="compositionally biased region" description="Polar residues" evidence="1">
    <location>
        <begin position="84"/>
        <end position="97"/>
    </location>
</feature>
<dbReference type="RefSeq" id="XP_001800441.1">
    <property type="nucleotide sequence ID" value="XM_001800389.1"/>
</dbReference>
<feature type="compositionally biased region" description="Low complexity" evidence="1">
    <location>
        <begin position="257"/>
        <end position="272"/>
    </location>
</feature>
<proteinExistence type="predicted"/>
<dbReference type="Proteomes" id="UP000001055">
    <property type="component" value="Unassembled WGS sequence"/>
</dbReference>
<organism evidence="2 3">
    <name type="scientific">Phaeosphaeria nodorum (strain SN15 / ATCC MYA-4574 / FGSC 10173)</name>
    <name type="common">Glume blotch fungus</name>
    <name type="synonym">Parastagonospora nodorum</name>
    <dbReference type="NCBI Taxonomy" id="321614"/>
    <lineage>
        <taxon>Eukaryota</taxon>
        <taxon>Fungi</taxon>
        <taxon>Dikarya</taxon>
        <taxon>Ascomycota</taxon>
        <taxon>Pezizomycotina</taxon>
        <taxon>Dothideomycetes</taxon>
        <taxon>Pleosporomycetidae</taxon>
        <taxon>Pleosporales</taxon>
        <taxon>Pleosporineae</taxon>
        <taxon>Phaeosphaeriaceae</taxon>
        <taxon>Parastagonospora</taxon>
    </lineage>
</organism>
<name>Q0UDK5_PHANO</name>
<reference evidence="3" key="1">
    <citation type="journal article" date="2007" name="Plant Cell">
        <title>Dothideomycete-plant interactions illuminated by genome sequencing and EST analysis of the wheat pathogen Stagonospora nodorum.</title>
        <authorList>
            <person name="Hane J.K."/>
            <person name="Lowe R.G."/>
            <person name="Solomon P.S."/>
            <person name="Tan K.C."/>
            <person name="Schoch C.L."/>
            <person name="Spatafora J.W."/>
            <person name="Crous P.W."/>
            <person name="Kodira C."/>
            <person name="Birren B.W."/>
            <person name="Galagan J.E."/>
            <person name="Torriani S.F."/>
            <person name="McDonald B.A."/>
            <person name="Oliver R.P."/>
        </authorList>
    </citation>
    <scope>NUCLEOTIDE SEQUENCE [LARGE SCALE GENOMIC DNA]</scope>
    <source>
        <strain evidence="3">SN15 / ATCC MYA-4574 / FGSC 10173</strain>
    </source>
</reference>
<evidence type="ECO:0000313" key="2">
    <source>
        <dbReference type="EMBL" id="EAT82494.1"/>
    </source>
</evidence>
<dbReference type="InParanoid" id="Q0UDK5"/>
<dbReference type="KEGG" id="pno:SNOG_10159"/>
<feature type="region of interest" description="Disordered" evidence="1">
    <location>
        <begin position="229"/>
        <end position="322"/>
    </location>
</feature>
<gene>
    <name evidence="2" type="ORF">SNOG_10159</name>
</gene>
<dbReference type="GeneID" id="5977347"/>
<protein>
    <submittedName>
        <fullName evidence="2">Uncharacterized protein</fullName>
    </submittedName>
</protein>
<dbReference type="AlphaFoldDB" id="Q0UDK5"/>
<accession>Q0UDK5</accession>
<sequence>MANWKKSIVSHPPTLSKHTLTLTPRKETATSPDKLAVFNSHMAAHFHPEDKYVDLKTLKADIVAKLDYVAKRRRRDENDDETPIDSTSAPQLPSGTVTEAMSFTQSTKDLDPLMRQLIVRPYSPKPHSPLHAQPSLIACIPLIFHPQPSTPNPAPSTSTLHLLSPNQSARKFAGMALSATKPHVQVVQVPATPVIAHIQRRQAGNSLIMVQPVGLGVMNNEQPLQTMSRKTCRATPAPGEEVPSRMTTRSTAKESSAHGAATSGASAVAVVGKRAKASANEHTARQIPPSRITAASVYGVSRRQHDAARETQGENHPTPSFHTTLQYIPLMSAPKRRLAPASRQTQSAPKRPTTARTFDIHAIPTPRPSTNKGDRVDAPLMEPRTPHKRVAAPQPGRPTKSGNRVNCFDTRQEKPSSGRTEVQYIDD</sequence>
<feature type="region of interest" description="Disordered" evidence="1">
    <location>
        <begin position="336"/>
        <end position="427"/>
    </location>
</feature>
<evidence type="ECO:0000313" key="3">
    <source>
        <dbReference type="Proteomes" id="UP000001055"/>
    </source>
</evidence>
<evidence type="ECO:0000256" key="1">
    <source>
        <dbReference type="SAM" id="MobiDB-lite"/>
    </source>
</evidence>
<feature type="region of interest" description="Disordered" evidence="1">
    <location>
        <begin position="73"/>
        <end position="97"/>
    </location>
</feature>